<dbReference type="GO" id="GO:0032259">
    <property type="term" value="P:methylation"/>
    <property type="evidence" value="ECO:0007669"/>
    <property type="project" value="UniProtKB-KW"/>
</dbReference>
<dbReference type="EC" id="2.1.1.72" evidence="1"/>
<dbReference type="InterPro" id="IPR029063">
    <property type="entry name" value="SAM-dependent_MTases_sf"/>
</dbReference>
<dbReference type="InterPro" id="IPR002052">
    <property type="entry name" value="DNA_methylase_N6_adenine_CS"/>
</dbReference>
<reference evidence="7 8" key="2">
    <citation type="journal article" date="2024" name="Int. J. Syst. Evol. Microbiol.">
        <title>Promethearchaeum syntrophicum gen. nov., sp. nov., an anaerobic, obligately syntrophic archaeon, the first isolate of the lineage 'Asgard' archaea, and proposal of the new archaeal phylum Promethearchaeota phyl. nov. and kingdom Promethearchaeati regn. nov.</title>
        <authorList>
            <person name="Imachi H."/>
            <person name="Nobu M.K."/>
            <person name="Kato S."/>
            <person name="Takaki Y."/>
            <person name="Miyazaki M."/>
            <person name="Miyata M."/>
            <person name="Ogawara M."/>
            <person name="Saito Y."/>
            <person name="Sakai S."/>
            <person name="Tahara Y.O."/>
            <person name="Takano Y."/>
            <person name="Tasumi E."/>
            <person name="Uematsu K."/>
            <person name="Yoshimura T."/>
            <person name="Itoh T."/>
            <person name="Ohkuma M."/>
            <person name="Takai K."/>
        </authorList>
    </citation>
    <scope>NUCLEOTIDE SEQUENCE [LARGE SCALE GENOMIC DNA]</scope>
    <source>
        <strain evidence="7 8">MK-D1</strain>
    </source>
</reference>
<evidence type="ECO:0000256" key="5">
    <source>
        <dbReference type="ARBA" id="ARBA00047942"/>
    </source>
</evidence>
<dbReference type="PANTHER" id="PTHR33841">
    <property type="entry name" value="DNA METHYLTRANSFERASE YEEA-RELATED"/>
    <property type="match status" value="1"/>
</dbReference>
<dbReference type="OrthoDB" id="66142at2157"/>
<reference evidence="7 8" key="1">
    <citation type="journal article" date="2020" name="Nature">
        <title>Isolation of an archaeon at the prokaryote-eukaryote interface.</title>
        <authorList>
            <person name="Imachi H."/>
            <person name="Nobu M.K."/>
            <person name="Nakahara N."/>
            <person name="Morono Y."/>
            <person name="Ogawara M."/>
            <person name="Takaki Y."/>
            <person name="Takano Y."/>
            <person name="Uematsu K."/>
            <person name="Ikuta T."/>
            <person name="Ito M."/>
            <person name="Matsui Y."/>
            <person name="Miyazaki M."/>
            <person name="Murata K."/>
            <person name="Saito Y."/>
            <person name="Sakai S."/>
            <person name="Song C."/>
            <person name="Tasumi E."/>
            <person name="Yamanaka Y."/>
            <person name="Yamaguchi T."/>
            <person name="Kamagata Y."/>
            <person name="Tamaki H."/>
            <person name="Takai K."/>
        </authorList>
    </citation>
    <scope>NUCLEOTIDE SEQUENCE [LARGE SCALE GENOMIC DNA]</scope>
    <source>
        <strain evidence="7 8">MK-D1</strain>
    </source>
</reference>
<dbReference type="KEGG" id="psyt:DSAG12_00504"/>
<dbReference type="GO" id="GO:0003676">
    <property type="term" value="F:nucleic acid binding"/>
    <property type="evidence" value="ECO:0007669"/>
    <property type="project" value="InterPro"/>
</dbReference>
<dbReference type="PANTHER" id="PTHR33841:SF1">
    <property type="entry name" value="DNA METHYLTRANSFERASE A"/>
    <property type="match status" value="1"/>
</dbReference>
<evidence type="ECO:0000256" key="2">
    <source>
        <dbReference type="ARBA" id="ARBA00022603"/>
    </source>
</evidence>
<dbReference type="PROSITE" id="PS00092">
    <property type="entry name" value="N6_MTASE"/>
    <property type="match status" value="1"/>
</dbReference>
<keyword evidence="3" id="KW-0808">Transferase</keyword>
<dbReference type="SUPFAM" id="SSF53335">
    <property type="entry name" value="S-adenosyl-L-methionine-dependent methyltransferases"/>
    <property type="match status" value="1"/>
</dbReference>
<dbReference type="InterPro" id="IPR011639">
    <property type="entry name" value="MethylTrfase_TaqI-like_dom"/>
</dbReference>
<evidence type="ECO:0000256" key="4">
    <source>
        <dbReference type="ARBA" id="ARBA00022691"/>
    </source>
</evidence>
<evidence type="ECO:0000256" key="1">
    <source>
        <dbReference type="ARBA" id="ARBA00011900"/>
    </source>
</evidence>
<dbReference type="PRINTS" id="PR00507">
    <property type="entry name" value="N12N6MTFRASE"/>
</dbReference>
<gene>
    <name evidence="7" type="ORF">DSAG12_00504</name>
</gene>
<dbReference type="Pfam" id="PF07669">
    <property type="entry name" value="Eco57I"/>
    <property type="match status" value="1"/>
</dbReference>
<dbReference type="RefSeq" id="WP_147661634.1">
    <property type="nucleotide sequence ID" value="NZ_CP042905.2"/>
</dbReference>
<name>A0A5B9D6U7_9ARCH</name>
<accession>A0A5B9D6U7</accession>
<dbReference type="REBASE" id="685123">
    <property type="entry name" value="AarMKD1ORF504P"/>
</dbReference>
<evidence type="ECO:0000313" key="7">
    <source>
        <dbReference type="EMBL" id="QEE14691.1"/>
    </source>
</evidence>
<protein>
    <recommendedName>
        <fullName evidence="1">site-specific DNA-methyltransferase (adenine-specific)</fullName>
        <ecNumber evidence="1">2.1.1.72</ecNumber>
    </recommendedName>
</protein>
<evidence type="ECO:0000313" key="8">
    <source>
        <dbReference type="Proteomes" id="UP000321408"/>
    </source>
</evidence>
<dbReference type="InterPro" id="IPR050953">
    <property type="entry name" value="N4_N6_ade-DNA_methylase"/>
</dbReference>
<dbReference type="GO" id="GO:0006304">
    <property type="term" value="P:DNA modification"/>
    <property type="evidence" value="ECO:0007669"/>
    <property type="project" value="InterPro"/>
</dbReference>
<dbReference type="AlphaFoldDB" id="A0A5B9D6U7"/>
<keyword evidence="2 7" id="KW-0489">Methyltransferase</keyword>
<organism evidence="7 8">
    <name type="scientific">Promethearchaeum syntrophicum</name>
    <dbReference type="NCBI Taxonomy" id="2594042"/>
    <lineage>
        <taxon>Archaea</taxon>
        <taxon>Promethearchaeati</taxon>
        <taxon>Promethearchaeota</taxon>
        <taxon>Promethearchaeia</taxon>
        <taxon>Promethearchaeales</taxon>
        <taxon>Promethearchaeaceae</taxon>
        <taxon>Promethearchaeum</taxon>
    </lineage>
</organism>
<dbReference type="EMBL" id="CP042905">
    <property type="protein sequence ID" value="QEE14691.1"/>
    <property type="molecule type" value="Genomic_DNA"/>
</dbReference>
<sequence length="791" mass="92523">MTALWYLQRKLCFNKDSEYFLNHFNRKKSSLNHQFYSEFLTKFFNSIFPSNSKKLPVISRNSNQEELVIIGDYFLRDNHGFLWDGFIHKSLPNEAFFQDIDSTQLEKIKISKKIPESIINSLPLFNMFILQEIVGGPINDFIIGALFEKILSDDTKKSTGAYYTPDNICDFLAESSLNAKLFSDNLKVPFWINCENFFKSELDQYEFKLKLNKIQDFFVKINNFKILDPAVGSGHFLASITKILIKLYKYIWTASRNYQIKGVLLITVSDEIIDLNSFEKFKDSIAILKKFLFSSAIYGVDINPRAVIIAKIRLFLNYIDSWDFSSSRFLNPRLLRLNILTGNSLLGSINWSEKDTKEIKKNTKIKPFHWNVEFPDVFPINSNNFGFDIILGNPPYGNLLSNSEKKEIDPFYSFLNEISSVFIERAIDLNRNKGIIAFLTSYAICFSKDLSKTRQKIVNSYEISKIASFDRDKCRFFTKMTQSVSIIQCINKNSIKLNKNQFSDILTTNMFRKMPDLRNIKYVLANNFLLGKNIGVSFDKKHRLPKIGEKRAREFLELLSEHYTLNSNEKLLILGDILNRFLIIRNIDEYRNKLMQFEKEGKKVEDLISVRISGNYWYNAWEKPPYYGTQIALVEISRNIEGLKYFILILINSSLYYVWFRIYSDGRHMNSDIMKAFPLSQDLVDKLKTFFDLLKEFSSFLMKSLMQCFDKEHRRFNTSEMKNIIDICDIILGKIYDLPDDMVDYIQNFEPSVRGGKKISNEIEEKIRNLLNNSGNKKNSKKIIEDFKNIL</sequence>
<keyword evidence="4" id="KW-0949">S-adenosyl-L-methionine</keyword>
<evidence type="ECO:0000259" key="6">
    <source>
        <dbReference type="Pfam" id="PF07669"/>
    </source>
</evidence>
<dbReference type="Gene3D" id="3.40.50.150">
    <property type="entry name" value="Vaccinia Virus protein VP39"/>
    <property type="match status" value="1"/>
</dbReference>
<keyword evidence="8" id="KW-1185">Reference proteome</keyword>
<dbReference type="GeneID" id="41328505"/>
<comment type="catalytic activity">
    <reaction evidence="5">
        <text>a 2'-deoxyadenosine in DNA + S-adenosyl-L-methionine = an N(6)-methyl-2'-deoxyadenosine in DNA + S-adenosyl-L-homocysteine + H(+)</text>
        <dbReference type="Rhea" id="RHEA:15197"/>
        <dbReference type="Rhea" id="RHEA-COMP:12418"/>
        <dbReference type="Rhea" id="RHEA-COMP:12419"/>
        <dbReference type="ChEBI" id="CHEBI:15378"/>
        <dbReference type="ChEBI" id="CHEBI:57856"/>
        <dbReference type="ChEBI" id="CHEBI:59789"/>
        <dbReference type="ChEBI" id="CHEBI:90615"/>
        <dbReference type="ChEBI" id="CHEBI:90616"/>
        <dbReference type="EC" id="2.1.1.72"/>
    </reaction>
</comment>
<proteinExistence type="predicted"/>
<dbReference type="Proteomes" id="UP000321408">
    <property type="component" value="Chromosome"/>
</dbReference>
<feature type="domain" description="Type II methyltransferase M.TaqI-like" evidence="6">
    <location>
        <begin position="297"/>
        <end position="472"/>
    </location>
</feature>
<dbReference type="GO" id="GO:0009007">
    <property type="term" value="F:site-specific DNA-methyltransferase (adenine-specific) activity"/>
    <property type="evidence" value="ECO:0007669"/>
    <property type="project" value="UniProtKB-EC"/>
</dbReference>
<evidence type="ECO:0000256" key="3">
    <source>
        <dbReference type="ARBA" id="ARBA00022679"/>
    </source>
</evidence>